<accession>A0A9N8ERN4</accession>
<evidence type="ECO:0000313" key="2">
    <source>
        <dbReference type="EMBL" id="CAB9523445.1"/>
    </source>
</evidence>
<name>A0A9N8ERN4_9STRA</name>
<proteinExistence type="predicted"/>
<gene>
    <name evidence="2" type="ORF">SEMRO_1417_G270900.1</name>
</gene>
<evidence type="ECO:0000313" key="3">
    <source>
        <dbReference type="Proteomes" id="UP001153069"/>
    </source>
</evidence>
<protein>
    <submittedName>
        <fullName evidence="2">Uncharacterized protein</fullName>
    </submittedName>
</protein>
<evidence type="ECO:0000256" key="1">
    <source>
        <dbReference type="SAM" id="MobiDB-lite"/>
    </source>
</evidence>
<dbReference type="Proteomes" id="UP001153069">
    <property type="component" value="Unassembled WGS sequence"/>
</dbReference>
<keyword evidence="3" id="KW-1185">Reference proteome</keyword>
<organism evidence="2 3">
    <name type="scientific">Seminavis robusta</name>
    <dbReference type="NCBI Taxonomy" id="568900"/>
    <lineage>
        <taxon>Eukaryota</taxon>
        <taxon>Sar</taxon>
        <taxon>Stramenopiles</taxon>
        <taxon>Ochrophyta</taxon>
        <taxon>Bacillariophyta</taxon>
        <taxon>Bacillariophyceae</taxon>
        <taxon>Bacillariophycidae</taxon>
        <taxon>Naviculales</taxon>
        <taxon>Naviculaceae</taxon>
        <taxon>Seminavis</taxon>
    </lineage>
</organism>
<sequence>MAHDGVATAAKELLQSKKDHTKWRKPDYQLAIQWKQGPNPSEPNNEKTDARKDVLVALWKNKYKDLEAPTGGWTDQDEEKLQALKGGEIECFERDVGLQHCFETENEGIALRLLAFTKQRRKNVLLRVLRALDDGEMEDIQSDLL</sequence>
<dbReference type="AlphaFoldDB" id="A0A9N8ERN4"/>
<reference evidence="2" key="1">
    <citation type="submission" date="2020-06" db="EMBL/GenBank/DDBJ databases">
        <authorList>
            <consortium name="Plant Systems Biology data submission"/>
        </authorList>
    </citation>
    <scope>NUCLEOTIDE SEQUENCE</scope>
    <source>
        <strain evidence="2">D6</strain>
    </source>
</reference>
<dbReference type="EMBL" id="CAICTM010001415">
    <property type="protein sequence ID" value="CAB9523445.1"/>
    <property type="molecule type" value="Genomic_DNA"/>
</dbReference>
<feature type="region of interest" description="Disordered" evidence="1">
    <location>
        <begin position="1"/>
        <end position="22"/>
    </location>
</feature>
<comment type="caution">
    <text evidence="2">The sequence shown here is derived from an EMBL/GenBank/DDBJ whole genome shotgun (WGS) entry which is preliminary data.</text>
</comment>